<evidence type="ECO:0008006" key="4">
    <source>
        <dbReference type="Google" id="ProtNLM"/>
    </source>
</evidence>
<feature type="chain" id="PRO_5047104614" description="Spore coat protein U domain-containing protein" evidence="1">
    <location>
        <begin position="40"/>
        <end position="331"/>
    </location>
</feature>
<gene>
    <name evidence="2" type="ORF">V5J35_001963</name>
</gene>
<reference evidence="2 3" key="1">
    <citation type="submission" date="2024-06" db="EMBL/GenBank/DDBJ databases">
        <title>Genomic Encyclopedia of Type Strains, Phase V (KMG-V): Genome sequencing to study the core and pangenomes of soil and plant-associated prokaryotes.</title>
        <authorList>
            <person name="Whitman W."/>
        </authorList>
    </citation>
    <scope>NUCLEOTIDE SEQUENCE [LARGE SCALE GENOMIC DNA]</scope>
    <source>
        <strain evidence="2 3">NE40</strain>
    </source>
</reference>
<evidence type="ECO:0000313" key="3">
    <source>
        <dbReference type="Proteomes" id="UP001549366"/>
    </source>
</evidence>
<accession>A0ABV2SG73</accession>
<organism evidence="2 3">
    <name type="scientific">Endozoicomonas lisbonensis</name>
    <dbReference type="NCBI Taxonomy" id="3120522"/>
    <lineage>
        <taxon>Bacteria</taxon>
        <taxon>Pseudomonadati</taxon>
        <taxon>Pseudomonadota</taxon>
        <taxon>Gammaproteobacteria</taxon>
        <taxon>Oceanospirillales</taxon>
        <taxon>Endozoicomonadaceae</taxon>
        <taxon>Endozoicomonas</taxon>
    </lineage>
</organism>
<evidence type="ECO:0000256" key="1">
    <source>
        <dbReference type="SAM" id="SignalP"/>
    </source>
</evidence>
<keyword evidence="1" id="KW-0732">Signal</keyword>
<proteinExistence type="predicted"/>
<protein>
    <recommendedName>
        <fullName evidence="4">Spore coat protein U domain-containing protein</fullName>
    </recommendedName>
</protein>
<dbReference type="EMBL" id="JBEWTB010000002">
    <property type="protein sequence ID" value="MET4756771.1"/>
    <property type="molecule type" value="Genomic_DNA"/>
</dbReference>
<comment type="caution">
    <text evidence="2">The sequence shown here is derived from an EMBL/GenBank/DDBJ whole genome shotgun (WGS) entry which is preliminary data.</text>
</comment>
<dbReference type="Proteomes" id="UP001549366">
    <property type="component" value="Unassembled WGS sequence"/>
</dbReference>
<sequence>MKYFRTIQLPVKLTKLRQWPAFLCMLVCSLTVFPPFAYSDDEVFCFTDLGGGVCEGNEKHKSDFLGKFEIEKGSDPILINFKFRAYDGDDSEEWKLKRESLYYYSPSSGYSKVDETFYNIEMSSPRTRPQWATGDSISGGDDDGKPDTYYTTNLHLTFHDNYINKLEAGEHAFWLWIKGRADDEEYNNFYIEIGVIIRPKVKISGLENASFGTFLADGFNRSHYQTFCAHVQGGGDFKITPTTQNEVFELKGKNTGDFIDYSVYLANVGSSIRQIRYGDTRHGLSGDVTENCTTGTGENMQLKIELPEISILSVKPADIYMDTLTLTIEAD</sequence>
<name>A0ABV2SG73_9GAMM</name>
<feature type="signal peptide" evidence="1">
    <location>
        <begin position="1"/>
        <end position="39"/>
    </location>
</feature>
<keyword evidence="3" id="KW-1185">Reference proteome</keyword>
<dbReference type="RefSeq" id="WP_354011079.1">
    <property type="nucleotide sequence ID" value="NZ_JBEWTA010000001.1"/>
</dbReference>
<evidence type="ECO:0000313" key="2">
    <source>
        <dbReference type="EMBL" id="MET4756771.1"/>
    </source>
</evidence>